<dbReference type="RefSeq" id="WP_069315157.1">
    <property type="nucleotide sequence ID" value="NZ_CAWNQJ010000068.1"/>
</dbReference>
<evidence type="ECO:0000259" key="8">
    <source>
        <dbReference type="Pfam" id="PF09335"/>
    </source>
</evidence>
<dbReference type="InterPro" id="IPR032818">
    <property type="entry name" value="DedA-like"/>
</dbReference>
<keyword evidence="3 7" id="KW-1003">Cell membrane</keyword>
<protein>
    <submittedName>
        <fullName evidence="10">DedA protein</fullName>
    </submittedName>
</protein>
<evidence type="ECO:0000256" key="6">
    <source>
        <dbReference type="ARBA" id="ARBA00023136"/>
    </source>
</evidence>
<dbReference type="GO" id="GO:0005886">
    <property type="term" value="C:plasma membrane"/>
    <property type="evidence" value="ECO:0007669"/>
    <property type="project" value="UniProtKB-SubCell"/>
</dbReference>
<evidence type="ECO:0000256" key="2">
    <source>
        <dbReference type="ARBA" id="ARBA00010792"/>
    </source>
</evidence>
<dbReference type="Proteomes" id="UP000225433">
    <property type="component" value="Unassembled WGS sequence"/>
</dbReference>
<accession>A0A2G0Q6J4</accession>
<evidence type="ECO:0000256" key="3">
    <source>
        <dbReference type="ARBA" id="ARBA00022475"/>
    </source>
</evidence>
<reference evidence="9 11" key="1">
    <citation type="submission" date="2016-06" db="EMBL/GenBank/DDBJ databases">
        <title>Bacterial characters and pathogenicity of Xenorhabdus hominickii from an entomopathogenic nematode, Steinernema monticolum.</title>
        <authorList>
            <person name="Park Y."/>
            <person name="Kim Y."/>
        </authorList>
    </citation>
    <scope>NUCLEOTIDE SEQUENCE [LARGE SCALE GENOMIC DNA]</scope>
    <source>
        <strain evidence="9 11">ANU1</strain>
    </source>
</reference>
<dbReference type="EMBL" id="NJAI01000004">
    <property type="protein sequence ID" value="PHM54850.1"/>
    <property type="molecule type" value="Genomic_DNA"/>
</dbReference>
<gene>
    <name evidence="9" type="ORF">A9255_01515</name>
    <name evidence="10" type="ORF">Xhom_02807</name>
</gene>
<feature type="transmembrane region" description="Helical" evidence="7">
    <location>
        <begin position="76"/>
        <end position="99"/>
    </location>
</feature>
<comment type="similarity">
    <text evidence="2 7">Belongs to the DedA family.</text>
</comment>
<keyword evidence="5 7" id="KW-1133">Transmembrane helix</keyword>
<dbReference type="EMBL" id="CP016176">
    <property type="protein sequence ID" value="AOM39391.1"/>
    <property type="molecule type" value="Genomic_DNA"/>
</dbReference>
<dbReference type="Pfam" id="PF09335">
    <property type="entry name" value="VTT_dom"/>
    <property type="match status" value="1"/>
</dbReference>
<evidence type="ECO:0000256" key="4">
    <source>
        <dbReference type="ARBA" id="ARBA00022692"/>
    </source>
</evidence>
<keyword evidence="6 7" id="KW-0472">Membrane</keyword>
<dbReference type="InterPro" id="IPR032816">
    <property type="entry name" value="VTT_dom"/>
</dbReference>
<sequence>MEFLTHFVDFAKFIVDFILHIDTHLAELVANYGDWVYGILFLIIFCETGLVVTPFLPGDSLLFVAGAISALDSNNLNVHIMVALMLIAAIIGDAINYTIGRVFGEKLFTNPNSKIFRRSYLDKTHEFFEKHGGKAIILARFVPIIRTFAPFVAGMGKMSYRHFAAYNVIGALIWVLLFTYAGYLFGDMPVIQQNLKLLIVAIIFISILPGIIEIWRHRRAASKKAVDSADDIK</sequence>
<keyword evidence="11" id="KW-1185">Reference proteome</keyword>
<feature type="domain" description="VTT" evidence="8">
    <location>
        <begin position="56"/>
        <end position="183"/>
    </location>
</feature>
<dbReference type="PANTHER" id="PTHR30353:SF0">
    <property type="entry name" value="TRANSMEMBRANE PROTEIN"/>
    <property type="match status" value="1"/>
</dbReference>
<feature type="transmembrane region" description="Helical" evidence="7">
    <location>
        <begin position="163"/>
        <end position="185"/>
    </location>
</feature>
<keyword evidence="4 7" id="KW-0812">Transmembrane</keyword>
<evidence type="ECO:0000256" key="1">
    <source>
        <dbReference type="ARBA" id="ARBA00004651"/>
    </source>
</evidence>
<name>A0A2G0Q6J4_XENHO</name>
<evidence type="ECO:0000313" key="12">
    <source>
        <dbReference type="Proteomes" id="UP000225433"/>
    </source>
</evidence>
<dbReference type="STRING" id="351679.A9255_01515"/>
<dbReference type="KEGG" id="xho:A9255_01515"/>
<feature type="transmembrane region" description="Helical" evidence="7">
    <location>
        <begin position="197"/>
        <end position="215"/>
    </location>
</feature>
<evidence type="ECO:0000256" key="5">
    <source>
        <dbReference type="ARBA" id="ARBA00022989"/>
    </source>
</evidence>
<dbReference type="AlphaFoldDB" id="A0A2G0Q6J4"/>
<dbReference type="OrthoDB" id="9813426at2"/>
<evidence type="ECO:0000256" key="7">
    <source>
        <dbReference type="RuleBase" id="RU367016"/>
    </source>
</evidence>
<comment type="subcellular location">
    <subcellularLocation>
        <location evidence="1 7">Cell membrane</location>
        <topology evidence="1 7">Multi-pass membrane protein</topology>
    </subcellularLocation>
</comment>
<dbReference type="PANTHER" id="PTHR30353">
    <property type="entry name" value="INNER MEMBRANE PROTEIN DEDA-RELATED"/>
    <property type="match status" value="1"/>
</dbReference>
<evidence type="ECO:0000313" key="9">
    <source>
        <dbReference type="EMBL" id="AOM39391.1"/>
    </source>
</evidence>
<reference evidence="10 12" key="2">
    <citation type="journal article" date="2017" name="Nat. Microbiol.">
        <title>Natural product diversity associated with the nematode symbionts Photorhabdus and Xenorhabdus.</title>
        <authorList>
            <person name="Tobias N.J."/>
            <person name="Wolff H."/>
            <person name="Djahanschiri B."/>
            <person name="Grundmann F."/>
            <person name="Kronenwerth M."/>
            <person name="Shi Y.M."/>
            <person name="Simonyi S."/>
            <person name="Grun P."/>
            <person name="Shapiro-Ilan D."/>
            <person name="Pidot S.J."/>
            <person name="Stinear T.P."/>
            <person name="Ebersberger I."/>
            <person name="Bode H.B."/>
        </authorList>
    </citation>
    <scope>NUCLEOTIDE SEQUENCE [LARGE SCALE GENOMIC DNA]</scope>
    <source>
        <strain evidence="10 12">DSM 17903</strain>
    </source>
</reference>
<feature type="transmembrane region" description="Helical" evidence="7">
    <location>
        <begin position="35"/>
        <end position="56"/>
    </location>
</feature>
<organism evidence="10 12">
    <name type="scientific">Xenorhabdus hominickii</name>
    <dbReference type="NCBI Taxonomy" id="351679"/>
    <lineage>
        <taxon>Bacteria</taxon>
        <taxon>Pseudomonadati</taxon>
        <taxon>Pseudomonadota</taxon>
        <taxon>Gammaproteobacteria</taxon>
        <taxon>Enterobacterales</taxon>
        <taxon>Morganellaceae</taxon>
        <taxon>Xenorhabdus</taxon>
    </lineage>
</organism>
<dbReference type="Proteomes" id="UP000094600">
    <property type="component" value="Chromosome"/>
</dbReference>
<evidence type="ECO:0000313" key="11">
    <source>
        <dbReference type="Proteomes" id="UP000094600"/>
    </source>
</evidence>
<dbReference type="NCBIfam" id="NF008102">
    <property type="entry name" value="PRK10847.1"/>
    <property type="match status" value="1"/>
</dbReference>
<proteinExistence type="inferred from homology"/>
<evidence type="ECO:0000313" key="10">
    <source>
        <dbReference type="EMBL" id="PHM54850.1"/>
    </source>
</evidence>
<dbReference type="InterPro" id="IPR058127">
    <property type="entry name" value="DedA"/>
</dbReference>